<dbReference type="Proteomes" id="UP000030649">
    <property type="component" value="Unassembled WGS sequence"/>
</dbReference>
<dbReference type="SUPFAM" id="SSF55144">
    <property type="entry name" value="LigT-like"/>
    <property type="match status" value="1"/>
</dbReference>
<dbReference type="STRING" id="1238424.J07HQW1_03588"/>
<name>U1MTD9_9EURY</name>
<dbReference type="GO" id="GO:0004113">
    <property type="term" value="F:2',3'-cyclic-nucleotide 3'-phosphodiesterase activity"/>
    <property type="evidence" value="ECO:0007669"/>
    <property type="project" value="InterPro"/>
</dbReference>
<keyword evidence="3" id="KW-0436">Ligase</keyword>
<keyword evidence="1 2" id="KW-0378">Hydrolase</keyword>
<dbReference type="NCBIfam" id="TIGR02258">
    <property type="entry name" value="2_5_ligase"/>
    <property type="match status" value="1"/>
</dbReference>
<dbReference type="Pfam" id="PF13563">
    <property type="entry name" value="2_5_RNA_ligase2"/>
    <property type="match status" value="1"/>
</dbReference>
<comment type="catalytic activity">
    <reaction evidence="2">
        <text>a 3'-end 2',3'-cyclophospho-ribonucleotide-RNA + H2O = a 3'-end 2'-phospho-ribonucleotide-RNA + H(+)</text>
        <dbReference type="Rhea" id="RHEA:11828"/>
        <dbReference type="Rhea" id="RHEA-COMP:10464"/>
        <dbReference type="Rhea" id="RHEA-COMP:17353"/>
        <dbReference type="ChEBI" id="CHEBI:15377"/>
        <dbReference type="ChEBI" id="CHEBI:15378"/>
        <dbReference type="ChEBI" id="CHEBI:83064"/>
        <dbReference type="ChEBI" id="CHEBI:173113"/>
        <dbReference type="EC" id="3.1.4.58"/>
    </reaction>
</comment>
<dbReference type="InterPro" id="IPR004175">
    <property type="entry name" value="RNA_CPDase"/>
</dbReference>
<protein>
    <recommendedName>
        <fullName evidence="2">RNA 2',3'-cyclic phosphodiesterase</fullName>
        <shortName evidence="2">RNA 2',3'-CPDase</shortName>
        <ecNumber evidence="2">3.1.4.58</ecNumber>
    </recommendedName>
</protein>
<evidence type="ECO:0000256" key="2">
    <source>
        <dbReference type="HAMAP-Rule" id="MF_01940"/>
    </source>
</evidence>
<dbReference type="InterPro" id="IPR009097">
    <property type="entry name" value="Cyclic_Pdiesterase"/>
</dbReference>
<organism evidence="3 4">
    <name type="scientific">Haloquadratum walsbyi J07HQW1</name>
    <dbReference type="NCBI Taxonomy" id="1238424"/>
    <lineage>
        <taxon>Archaea</taxon>
        <taxon>Methanobacteriati</taxon>
        <taxon>Methanobacteriota</taxon>
        <taxon>Stenosarchaea group</taxon>
        <taxon>Halobacteria</taxon>
        <taxon>Halobacteriales</taxon>
        <taxon>Haloferacaceae</taxon>
        <taxon>Haloquadratum</taxon>
    </lineage>
</organism>
<dbReference type="EC" id="3.1.4.58" evidence="2"/>
<evidence type="ECO:0000313" key="3">
    <source>
        <dbReference type="EMBL" id="ERG93524.1"/>
    </source>
</evidence>
<evidence type="ECO:0000256" key="1">
    <source>
        <dbReference type="ARBA" id="ARBA00022801"/>
    </source>
</evidence>
<comment type="function">
    <text evidence="2">Hydrolyzes RNA 2',3'-cyclic phosphodiester to an RNA 2'-phosphomonoester.</text>
</comment>
<dbReference type="PANTHER" id="PTHR35561">
    <property type="entry name" value="RNA 2',3'-CYCLIC PHOSPHODIESTERASE"/>
    <property type="match status" value="1"/>
</dbReference>
<comment type="similarity">
    <text evidence="2">Belongs to the 2H phosphoesterase superfamily. ThpR family.</text>
</comment>
<dbReference type="AlphaFoldDB" id="U1MTD9"/>
<dbReference type="HAMAP" id="MF_01940">
    <property type="entry name" value="RNA_CPDase"/>
    <property type="match status" value="1"/>
</dbReference>
<gene>
    <name evidence="3" type="ORF">J07HQW1_03588</name>
</gene>
<sequence>MRLFVSIDLPEHLIDAIADAQDRFPETTDIRYTDPTQAHVTIQFLGEMPSSRLTDIQLALERAVESAAVSSFELTVGGLGAFPSMSYITVIWTGVRNDVGVDRTTRLHTAVETEMTDIGISPDDHPFTPHITLARMDGAHGKSTVQRVIETQDPDIGTTTVDAIQLKKSILTGSPPTYETVETIPI</sequence>
<dbReference type="HOGENOM" id="CLU_081251_3_4_2"/>
<feature type="short sequence motif" description="HXTX 1" evidence="2">
    <location>
        <begin position="39"/>
        <end position="42"/>
    </location>
</feature>
<feature type="active site" description="Proton acceptor" evidence="2">
    <location>
        <position position="130"/>
    </location>
</feature>
<dbReference type="GO" id="GO:0008664">
    <property type="term" value="F:RNA 2',3'-cyclic 3'-phosphodiesterase activity"/>
    <property type="evidence" value="ECO:0007669"/>
    <property type="project" value="UniProtKB-EC"/>
</dbReference>
<dbReference type="Gene3D" id="3.90.1140.10">
    <property type="entry name" value="Cyclic phosphodiesterase"/>
    <property type="match status" value="1"/>
</dbReference>
<dbReference type="EMBL" id="KE356560">
    <property type="protein sequence ID" value="ERG93524.1"/>
    <property type="molecule type" value="Genomic_DNA"/>
</dbReference>
<accession>U1MTD9</accession>
<dbReference type="GO" id="GO:0016874">
    <property type="term" value="F:ligase activity"/>
    <property type="evidence" value="ECO:0007669"/>
    <property type="project" value="UniProtKB-KW"/>
</dbReference>
<dbReference type="PANTHER" id="PTHR35561:SF1">
    <property type="entry name" value="RNA 2',3'-CYCLIC PHOSPHODIESTERASE"/>
    <property type="match status" value="1"/>
</dbReference>
<proteinExistence type="inferred from homology"/>
<reference evidence="3 4" key="1">
    <citation type="journal article" date="2013" name="PLoS ONE">
        <title>Assembly-driven community genomics of a hypersaline microbial ecosystem.</title>
        <authorList>
            <person name="Podell S."/>
            <person name="Ugalde J.A."/>
            <person name="Narasingarao P."/>
            <person name="Banfield J.F."/>
            <person name="Heidelberg K.B."/>
            <person name="Allen E.E."/>
        </authorList>
    </citation>
    <scope>NUCLEOTIDE SEQUENCE [LARGE SCALE GENOMIC DNA]</scope>
    <source>
        <strain evidence="4">J07HQW1</strain>
    </source>
</reference>
<feature type="active site" description="Proton donor" evidence="2">
    <location>
        <position position="39"/>
    </location>
</feature>
<evidence type="ECO:0000313" key="4">
    <source>
        <dbReference type="Proteomes" id="UP000030649"/>
    </source>
</evidence>
<feature type="short sequence motif" description="HXTX 2" evidence="2">
    <location>
        <begin position="130"/>
        <end position="133"/>
    </location>
</feature>